<dbReference type="GO" id="GO:0070180">
    <property type="term" value="F:large ribosomal subunit rRNA binding"/>
    <property type="evidence" value="ECO:0007669"/>
    <property type="project" value="TreeGrafter"/>
</dbReference>
<evidence type="ECO:0000256" key="7">
    <source>
        <dbReference type="RuleBase" id="RU003950"/>
    </source>
</evidence>
<keyword evidence="1 5" id="KW-0699">rRNA-binding</keyword>
<dbReference type="SUPFAM" id="SSF50193">
    <property type="entry name" value="Ribosomal protein L14"/>
    <property type="match status" value="1"/>
</dbReference>
<keyword evidence="2 5" id="KW-0694">RNA-binding</keyword>
<dbReference type="NCBIfam" id="TIGR01067">
    <property type="entry name" value="rplN_bact"/>
    <property type="match status" value="1"/>
</dbReference>
<dbReference type="GO" id="GO:0022625">
    <property type="term" value="C:cytosolic large ribosomal subunit"/>
    <property type="evidence" value="ECO:0007669"/>
    <property type="project" value="TreeGrafter"/>
</dbReference>
<gene>
    <name evidence="5 8" type="primary">rplN</name>
    <name evidence="8" type="ORF">F9K24_17330</name>
</gene>
<comment type="subunit">
    <text evidence="5">Part of the 50S ribosomal subunit. Forms a cluster with proteins L3 and L19. In the 70S ribosome, L14 and L19 interact and together make contacts with the 16S rRNA in bridges B5 and B8.</text>
</comment>
<reference evidence="8 9" key="1">
    <citation type="submission" date="2019-10" db="EMBL/GenBank/DDBJ databases">
        <title>Extracellular Electron Transfer in a Candidatus Methanoperedens spp. Enrichment Culture.</title>
        <authorList>
            <person name="Berger S."/>
            <person name="Rangel Shaw D."/>
            <person name="Berben T."/>
            <person name="In 'T Zandt M."/>
            <person name="Frank J."/>
            <person name="Reimann J."/>
            <person name="Jetten M.S.M."/>
            <person name="Welte C.U."/>
        </authorList>
    </citation>
    <scope>NUCLEOTIDE SEQUENCE [LARGE SCALE GENOMIC DNA]</scope>
    <source>
        <strain evidence="8">SB12</strain>
    </source>
</reference>
<evidence type="ECO:0000313" key="8">
    <source>
        <dbReference type="EMBL" id="KAB2930200.1"/>
    </source>
</evidence>
<comment type="similarity">
    <text evidence="5 6">Belongs to the universal ribosomal protein uL14 family.</text>
</comment>
<dbReference type="PANTHER" id="PTHR11761">
    <property type="entry name" value="50S/60S RIBOSOMAL PROTEIN L14/L23"/>
    <property type="match status" value="1"/>
</dbReference>
<dbReference type="CDD" id="cd00337">
    <property type="entry name" value="Ribosomal_uL14"/>
    <property type="match status" value="1"/>
</dbReference>
<dbReference type="GO" id="GO:0003735">
    <property type="term" value="F:structural constituent of ribosome"/>
    <property type="evidence" value="ECO:0007669"/>
    <property type="project" value="InterPro"/>
</dbReference>
<comment type="function">
    <text evidence="5 7">Binds to 23S rRNA. Forms part of two intersubunit bridges in the 70S ribosome.</text>
</comment>
<evidence type="ECO:0000256" key="4">
    <source>
        <dbReference type="ARBA" id="ARBA00023274"/>
    </source>
</evidence>
<dbReference type="GO" id="GO:0006412">
    <property type="term" value="P:translation"/>
    <property type="evidence" value="ECO:0007669"/>
    <property type="project" value="UniProtKB-UniRule"/>
</dbReference>
<dbReference type="InterPro" id="IPR036853">
    <property type="entry name" value="Ribosomal_uL14_sf"/>
</dbReference>
<comment type="caution">
    <text evidence="8">The sequence shown here is derived from an EMBL/GenBank/DDBJ whole genome shotgun (WGS) entry which is preliminary data.</text>
</comment>
<sequence>MIQVQTMLQVADNTGARKVMCIRVLGGTRKRYASVGDIIVVAVKDSVPEYGLKDNRGKKVHNKAVQKAVVVRTKKEIKRPDGSTIKFDENACAIIDEKMNPRGTRIFGPVARELRDRDFKKIVSLAPEVL</sequence>
<name>A0A833LXM7_9LEPT</name>
<keyword evidence="3 5" id="KW-0689">Ribosomal protein</keyword>
<keyword evidence="4 5" id="KW-0687">Ribonucleoprotein</keyword>
<dbReference type="AlphaFoldDB" id="A0A833LXM7"/>
<evidence type="ECO:0000256" key="3">
    <source>
        <dbReference type="ARBA" id="ARBA00022980"/>
    </source>
</evidence>
<dbReference type="Proteomes" id="UP000460298">
    <property type="component" value="Unassembled WGS sequence"/>
</dbReference>
<evidence type="ECO:0000313" key="9">
    <source>
        <dbReference type="Proteomes" id="UP000460298"/>
    </source>
</evidence>
<dbReference type="HAMAP" id="MF_01367">
    <property type="entry name" value="Ribosomal_uL14"/>
    <property type="match status" value="1"/>
</dbReference>
<dbReference type="Pfam" id="PF00238">
    <property type="entry name" value="Ribosomal_L14"/>
    <property type="match status" value="1"/>
</dbReference>
<dbReference type="InterPro" id="IPR005745">
    <property type="entry name" value="Ribosomal_uL14_bac-type"/>
</dbReference>
<dbReference type="InterPro" id="IPR000218">
    <property type="entry name" value="Ribosomal_uL14"/>
</dbReference>
<proteinExistence type="inferred from homology"/>
<dbReference type="FunFam" id="2.40.150.20:FF:000001">
    <property type="entry name" value="50S ribosomal protein L14"/>
    <property type="match status" value="1"/>
</dbReference>
<dbReference type="PANTHER" id="PTHR11761:SF3">
    <property type="entry name" value="LARGE RIBOSOMAL SUBUNIT PROTEIN UL14M"/>
    <property type="match status" value="1"/>
</dbReference>
<dbReference type="EMBL" id="WBUI01000022">
    <property type="protein sequence ID" value="KAB2930200.1"/>
    <property type="molecule type" value="Genomic_DNA"/>
</dbReference>
<dbReference type="RefSeq" id="WP_002775077.1">
    <property type="nucleotide sequence ID" value="NZ_JQDG01000039.1"/>
</dbReference>
<organism evidence="8 9">
    <name type="scientific">Leptonema illini</name>
    <dbReference type="NCBI Taxonomy" id="183"/>
    <lineage>
        <taxon>Bacteria</taxon>
        <taxon>Pseudomonadati</taxon>
        <taxon>Spirochaetota</taxon>
        <taxon>Spirochaetia</taxon>
        <taxon>Leptospirales</taxon>
        <taxon>Leptospiraceae</taxon>
        <taxon>Leptonema</taxon>
    </lineage>
</organism>
<evidence type="ECO:0000256" key="5">
    <source>
        <dbReference type="HAMAP-Rule" id="MF_01367"/>
    </source>
</evidence>
<dbReference type="Gene3D" id="2.40.150.20">
    <property type="entry name" value="Ribosomal protein L14"/>
    <property type="match status" value="1"/>
</dbReference>
<dbReference type="OrthoDB" id="9806379at2"/>
<protein>
    <recommendedName>
        <fullName evidence="5">Large ribosomal subunit protein uL14</fullName>
    </recommendedName>
</protein>
<dbReference type="SMART" id="SM01374">
    <property type="entry name" value="Ribosomal_L14"/>
    <property type="match status" value="1"/>
</dbReference>
<evidence type="ECO:0000256" key="2">
    <source>
        <dbReference type="ARBA" id="ARBA00022884"/>
    </source>
</evidence>
<evidence type="ECO:0000256" key="6">
    <source>
        <dbReference type="RuleBase" id="RU003949"/>
    </source>
</evidence>
<evidence type="ECO:0000256" key="1">
    <source>
        <dbReference type="ARBA" id="ARBA00022730"/>
    </source>
</evidence>
<accession>A0A833LXM7</accession>